<dbReference type="CDD" id="cd05481">
    <property type="entry name" value="retropepsin_like_LTR_1"/>
    <property type="match status" value="1"/>
</dbReference>
<sequence length="824" mass="94436">MERLNLRTNNMPLEWKNWSNRLKIYLRANKLEDEDDKRKVAILLQFIGPEALAIFYSFDVDIDVVSYKELLAKFEAYFLPKVNVTMERHKLFNRRQQDNESIDDYVTDLKNISHQCEFGVLRENLLRDIFSLNLHGDNQYLKEKLLTDCPKTLEEAVNIAKSLEETRRQSKILENSATFVGQVKTNLQQRASRPVRTESQPRSQSQSPLRKKCGRCGQLHKYKCPAMGVQCHKCKKPNHFASFCRTKSIRVLESHEENMVTPNDNLFIGMIYCLNNVCSIMSESKPWHVDLTINDNHVQFLLDSGADTNVISYHTYKKLGIPNASLKKSIHTLSTFSGEVIPTLGQCNLLVSHKNDKFNINFHIVDLNCQNIIGRATSKAMNLIKKVNSVSFNDNNPPINNSCQNILKKYETLFEGLGCLTDFECDFSLKPDVTPTISPCRRVPFKLQGVLKEELNNLEQTGVICRVEEPTSWVSPLVIVSKKNGQIRLCIDTRHLNMAIMRPHYQFPTLNEIRSALVGAKYFSTLDANKGYWMLKLSEASSKLCTFITPFGRFRFTRLPFGINAAPEIFHNEMVKRFGDIEGVKIMLDDFLIFGKTESEHNERLEKVLQRAAECNLKFNKAKSKICQSEVKYLGHVFSADGVKVDEAKVEAICKMPSPTTVPELQRFMGMVNYLSPFIKNLSHESSHLRSLLSKNVAWNWTEQHQSEFDKIKNLISSTPVLTYYDPDKEVILSVDASKDAMGAVLCHGKQPISYASASLNNCQQNYSQIEKELLSVLFGCTKFHQYVYGQQFTVETDHKPLITLFKKALHDIPPRLQRIMLRL</sequence>
<evidence type="ECO:0000313" key="14">
    <source>
        <dbReference type="Proteomes" id="UP001549920"/>
    </source>
</evidence>
<evidence type="ECO:0000256" key="6">
    <source>
        <dbReference type="ARBA" id="ARBA00022842"/>
    </source>
</evidence>
<evidence type="ECO:0000256" key="4">
    <source>
        <dbReference type="ARBA" id="ARBA00022759"/>
    </source>
</evidence>
<dbReference type="InterPro" id="IPR043128">
    <property type="entry name" value="Rev_trsase/Diguanyl_cyclase"/>
</dbReference>
<keyword evidence="5" id="KW-0378">Hydrolase</keyword>
<keyword evidence="8" id="KW-0229">DNA integration</keyword>
<dbReference type="Pfam" id="PF17919">
    <property type="entry name" value="RT_RNaseH_2"/>
    <property type="match status" value="1"/>
</dbReference>
<dbReference type="EMBL" id="JBEUOH010000022">
    <property type="protein sequence ID" value="KAL0868043.1"/>
    <property type="molecule type" value="Genomic_DNA"/>
</dbReference>
<evidence type="ECO:0000256" key="9">
    <source>
        <dbReference type="ARBA" id="ARBA00023268"/>
    </source>
</evidence>
<dbReference type="Proteomes" id="UP001549920">
    <property type="component" value="Unassembled WGS sequence"/>
</dbReference>
<dbReference type="InterPro" id="IPR001995">
    <property type="entry name" value="Peptidase_A2_cat"/>
</dbReference>
<dbReference type="SUPFAM" id="SSF56672">
    <property type="entry name" value="DNA/RNA polymerases"/>
    <property type="match status" value="1"/>
</dbReference>
<evidence type="ECO:0000256" key="1">
    <source>
        <dbReference type="ARBA" id="ARBA00022679"/>
    </source>
</evidence>
<dbReference type="InterPro" id="IPR041577">
    <property type="entry name" value="RT_RNaseH_2"/>
</dbReference>
<keyword evidence="2" id="KW-0548">Nucleotidyltransferase</keyword>
<dbReference type="CDD" id="cd01647">
    <property type="entry name" value="RT_LTR"/>
    <property type="match status" value="1"/>
</dbReference>
<evidence type="ECO:0000256" key="7">
    <source>
        <dbReference type="ARBA" id="ARBA00022884"/>
    </source>
</evidence>
<evidence type="ECO:0008006" key="15">
    <source>
        <dbReference type="Google" id="ProtNLM"/>
    </source>
</evidence>
<evidence type="ECO:0000256" key="8">
    <source>
        <dbReference type="ARBA" id="ARBA00022908"/>
    </source>
</evidence>
<keyword evidence="14" id="KW-1185">Reference proteome</keyword>
<keyword evidence="1" id="KW-0808">Transferase</keyword>
<feature type="domain" description="Peptidase A2" evidence="11">
    <location>
        <begin position="298"/>
        <end position="312"/>
    </location>
</feature>
<dbReference type="CDD" id="cd09274">
    <property type="entry name" value="RNase_HI_RT_Ty3"/>
    <property type="match status" value="1"/>
</dbReference>
<dbReference type="Gene3D" id="2.40.70.10">
    <property type="entry name" value="Acid Proteases"/>
    <property type="match status" value="1"/>
</dbReference>
<comment type="caution">
    <text evidence="13">The sequence shown here is derived from an EMBL/GenBank/DDBJ whole genome shotgun (WGS) entry which is preliminary data.</text>
</comment>
<reference evidence="13 14" key="1">
    <citation type="submission" date="2024-06" db="EMBL/GenBank/DDBJ databases">
        <title>A chromosome-level genome assembly of beet webworm, Loxostege sticticalis.</title>
        <authorList>
            <person name="Zhang Y."/>
        </authorList>
    </citation>
    <scope>NUCLEOTIDE SEQUENCE [LARGE SCALE GENOMIC DNA]</scope>
    <source>
        <strain evidence="13">AQ026</strain>
        <tissue evidence="13">Whole body</tissue>
    </source>
</reference>
<dbReference type="PANTHER" id="PTHR37984:SF5">
    <property type="entry name" value="PROTEIN NYNRIN-LIKE"/>
    <property type="match status" value="1"/>
</dbReference>
<evidence type="ECO:0000259" key="12">
    <source>
        <dbReference type="PROSITE" id="PS50878"/>
    </source>
</evidence>
<dbReference type="Gene3D" id="3.10.10.10">
    <property type="entry name" value="HIV Type 1 Reverse Transcriptase, subunit A, domain 1"/>
    <property type="match status" value="1"/>
</dbReference>
<evidence type="ECO:0000259" key="11">
    <source>
        <dbReference type="PROSITE" id="PS50175"/>
    </source>
</evidence>
<dbReference type="Pfam" id="PF13975">
    <property type="entry name" value="gag-asp_proteas"/>
    <property type="match status" value="1"/>
</dbReference>
<evidence type="ECO:0000256" key="5">
    <source>
        <dbReference type="ARBA" id="ARBA00022801"/>
    </source>
</evidence>
<dbReference type="SUPFAM" id="SSF50630">
    <property type="entry name" value="Acid proteases"/>
    <property type="match status" value="1"/>
</dbReference>
<evidence type="ECO:0000256" key="2">
    <source>
        <dbReference type="ARBA" id="ARBA00022695"/>
    </source>
</evidence>
<dbReference type="PANTHER" id="PTHR37984">
    <property type="entry name" value="PROTEIN CBG26694"/>
    <property type="match status" value="1"/>
</dbReference>
<keyword evidence="7" id="KW-0694">RNA-binding</keyword>
<dbReference type="InterPro" id="IPR001969">
    <property type="entry name" value="Aspartic_peptidase_AS"/>
</dbReference>
<dbReference type="InterPro" id="IPR050951">
    <property type="entry name" value="Retrovirus_Pol_polyprotein"/>
</dbReference>
<evidence type="ECO:0000256" key="3">
    <source>
        <dbReference type="ARBA" id="ARBA00022722"/>
    </source>
</evidence>
<evidence type="ECO:0000256" key="10">
    <source>
        <dbReference type="SAM" id="MobiDB-lite"/>
    </source>
</evidence>
<protein>
    <recommendedName>
        <fullName evidence="15">Reverse transcriptase</fullName>
    </recommendedName>
</protein>
<keyword evidence="3" id="KW-0540">Nuclease</keyword>
<feature type="region of interest" description="Disordered" evidence="10">
    <location>
        <begin position="188"/>
        <end position="210"/>
    </location>
</feature>
<dbReference type="Gene3D" id="3.10.20.370">
    <property type="match status" value="1"/>
</dbReference>
<keyword evidence="9" id="KW-0511">Multifunctional enzyme</keyword>
<organism evidence="13 14">
    <name type="scientific">Loxostege sticticalis</name>
    <name type="common">Beet webworm moth</name>
    <dbReference type="NCBI Taxonomy" id="481309"/>
    <lineage>
        <taxon>Eukaryota</taxon>
        <taxon>Metazoa</taxon>
        <taxon>Ecdysozoa</taxon>
        <taxon>Arthropoda</taxon>
        <taxon>Hexapoda</taxon>
        <taxon>Insecta</taxon>
        <taxon>Pterygota</taxon>
        <taxon>Neoptera</taxon>
        <taxon>Endopterygota</taxon>
        <taxon>Lepidoptera</taxon>
        <taxon>Glossata</taxon>
        <taxon>Ditrysia</taxon>
        <taxon>Pyraloidea</taxon>
        <taxon>Crambidae</taxon>
        <taxon>Pyraustinae</taxon>
        <taxon>Loxostege</taxon>
    </lineage>
</organism>
<accession>A0ABR3HCA1</accession>
<dbReference type="Pfam" id="PF00078">
    <property type="entry name" value="RVT_1"/>
    <property type="match status" value="1"/>
</dbReference>
<dbReference type="PROSITE" id="PS50878">
    <property type="entry name" value="RT_POL"/>
    <property type="match status" value="1"/>
</dbReference>
<name>A0ABR3HCA1_LOXSC</name>
<evidence type="ECO:0000313" key="13">
    <source>
        <dbReference type="EMBL" id="KAL0868043.1"/>
    </source>
</evidence>
<dbReference type="PROSITE" id="PS50175">
    <property type="entry name" value="ASP_PROT_RETROV"/>
    <property type="match status" value="1"/>
</dbReference>
<proteinExistence type="predicted"/>
<dbReference type="PROSITE" id="PS00141">
    <property type="entry name" value="ASP_PROTEASE"/>
    <property type="match status" value="1"/>
</dbReference>
<dbReference type="InterPro" id="IPR000477">
    <property type="entry name" value="RT_dom"/>
</dbReference>
<dbReference type="InterPro" id="IPR021109">
    <property type="entry name" value="Peptidase_aspartic_dom_sf"/>
</dbReference>
<gene>
    <name evidence="13" type="ORF">ABMA27_008692</name>
</gene>
<keyword evidence="6" id="KW-0460">Magnesium</keyword>
<feature type="domain" description="Reverse transcriptase" evidence="12">
    <location>
        <begin position="461"/>
        <end position="638"/>
    </location>
</feature>
<dbReference type="InterPro" id="IPR043502">
    <property type="entry name" value="DNA/RNA_pol_sf"/>
</dbReference>
<keyword evidence="4" id="KW-0255">Endonuclease</keyword>
<dbReference type="Gene3D" id="3.30.70.270">
    <property type="match status" value="2"/>
</dbReference>